<reference evidence="2 3" key="1">
    <citation type="submission" date="2021-04" db="EMBL/GenBank/DDBJ databases">
        <authorList>
            <person name="De Guttry C."/>
            <person name="Zahm M."/>
            <person name="Klopp C."/>
            <person name="Cabau C."/>
            <person name="Louis A."/>
            <person name="Berthelot C."/>
            <person name="Parey E."/>
            <person name="Roest Crollius H."/>
            <person name="Montfort J."/>
            <person name="Robinson-Rechavi M."/>
            <person name="Bucao C."/>
            <person name="Bouchez O."/>
            <person name="Gislard M."/>
            <person name="Lluch J."/>
            <person name="Milhes M."/>
            <person name="Lampietro C."/>
            <person name="Lopez Roques C."/>
            <person name="Donnadieu C."/>
            <person name="Braasch I."/>
            <person name="Desvignes T."/>
            <person name="Postlethwait J."/>
            <person name="Bobe J."/>
            <person name="Wedekind C."/>
            <person name="Guiguen Y."/>
        </authorList>
    </citation>
    <scope>NUCLEOTIDE SEQUENCE [LARGE SCALE GENOMIC DNA]</scope>
    <source>
        <strain evidence="2">Cs_M1</strain>
        <tissue evidence="2">Blood</tissue>
    </source>
</reference>
<accession>A0AAN8KR25</accession>
<dbReference type="AlphaFoldDB" id="A0AAN8KR25"/>
<sequence>MVVVERGCPAEGSVRYDQSHTPPVPSGPRCVSAVRIIPLTSMKGSPDLIPSAELDPTRVCKGKGVVTLRATLVHIDDEDCVSEESNVDTAPSGWISQINGDSSQKGLADGGFHDITADLPTVNRTQPQGSSPVITEEPQLPASSDIQNHITSTKGNRSPLQHQNCQPNHSSTTTQQRPHPREGQIA</sequence>
<evidence type="ECO:0000256" key="1">
    <source>
        <dbReference type="SAM" id="MobiDB-lite"/>
    </source>
</evidence>
<keyword evidence="3" id="KW-1185">Reference proteome</keyword>
<gene>
    <name evidence="2" type="ORF">J4Q44_G00357420</name>
</gene>
<feature type="region of interest" description="Disordered" evidence="1">
    <location>
        <begin position="84"/>
        <end position="186"/>
    </location>
</feature>
<evidence type="ECO:0000313" key="2">
    <source>
        <dbReference type="EMBL" id="KAK6293416.1"/>
    </source>
</evidence>
<organism evidence="2 3">
    <name type="scientific">Coregonus suidteri</name>
    <dbReference type="NCBI Taxonomy" id="861788"/>
    <lineage>
        <taxon>Eukaryota</taxon>
        <taxon>Metazoa</taxon>
        <taxon>Chordata</taxon>
        <taxon>Craniata</taxon>
        <taxon>Vertebrata</taxon>
        <taxon>Euteleostomi</taxon>
        <taxon>Actinopterygii</taxon>
        <taxon>Neopterygii</taxon>
        <taxon>Teleostei</taxon>
        <taxon>Protacanthopterygii</taxon>
        <taxon>Salmoniformes</taxon>
        <taxon>Salmonidae</taxon>
        <taxon>Coregoninae</taxon>
        <taxon>Coregonus</taxon>
    </lineage>
</organism>
<feature type="compositionally biased region" description="Polar residues" evidence="1">
    <location>
        <begin position="87"/>
        <end position="105"/>
    </location>
</feature>
<dbReference type="Proteomes" id="UP001356427">
    <property type="component" value="Unassembled WGS sequence"/>
</dbReference>
<protein>
    <submittedName>
        <fullName evidence="2">Uncharacterized protein</fullName>
    </submittedName>
</protein>
<comment type="caution">
    <text evidence="2">The sequence shown here is derived from an EMBL/GenBank/DDBJ whole genome shotgun (WGS) entry which is preliminary data.</text>
</comment>
<feature type="compositionally biased region" description="Polar residues" evidence="1">
    <location>
        <begin position="141"/>
        <end position="177"/>
    </location>
</feature>
<evidence type="ECO:0000313" key="3">
    <source>
        <dbReference type="Proteomes" id="UP001356427"/>
    </source>
</evidence>
<feature type="compositionally biased region" description="Polar residues" evidence="1">
    <location>
        <begin position="122"/>
        <end position="133"/>
    </location>
</feature>
<name>A0AAN8KR25_9TELE</name>
<proteinExistence type="predicted"/>
<dbReference type="EMBL" id="JAGTTL010000036">
    <property type="protein sequence ID" value="KAK6293416.1"/>
    <property type="molecule type" value="Genomic_DNA"/>
</dbReference>